<dbReference type="CDD" id="cd17967">
    <property type="entry name" value="DEADc_DDX3_DDX4"/>
    <property type="match status" value="1"/>
</dbReference>
<evidence type="ECO:0000256" key="8">
    <source>
        <dbReference type="RuleBase" id="RU000492"/>
    </source>
</evidence>
<keyword evidence="6" id="KW-0694">RNA-binding</keyword>
<keyword evidence="2 8" id="KW-0547">Nucleotide-binding</keyword>
<dbReference type="PANTHER" id="PTHR47958">
    <property type="entry name" value="ATP-DEPENDENT RNA HELICASE DBP3"/>
    <property type="match status" value="1"/>
</dbReference>
<dbReference type="SUPFAM" id="SSF52540">
    <property type="entry name" value="P-loop containing nucleoside triphosphate hydrolases"/>
    <property type="match status" value="1"/>
</dbReference>
<dbReference type="InterPro" id="IPR011545">
    <property type="entry name" value="DEAD/DEAH_box_helicase_dom"/>
</dbReference>
<feature type="domain" description="Helicase ATP-binding" evidence="10">
    <location>
        <begin position="258"/>
        <end position="445"/>
    </location>
</feature>
<dbReference type="InterPro" id="IPR027417">
    <property type="entry name" value="P-loop_NTPase"/>
</dbReference>
<keyword evidence="4 8" id="KW-0347">Helicase</keyword>
<dbReference type="AlphaFoldDB" id="A0A0G4G1J3"/>
<evidence type="ECO:0000256" key="6">
    <source>
        <dbReference type="ARBA" id="ARBA00022884"/>
    </source>
</evidence>
<feature type="compositionally biased region" description="Basic and acidic residues" evidence="9">
    <location>
        <begin position="689"/>
        <end position="718"/>
    </location>
</feature>
<protein>
    <recommendedName>
        <fullName evidence="1">RNA helicase</fullName>
        <ecNumber evidence="1">3.6.4.13</ecNumber>
    </recommendedName>
</protein>
<reference evidence="12 13" key="1">
    <citation type="submission" date="2014-11" db="EMBL/GenBank/DDBJ databases">
        <authorList>
            <person name="Zhu J."/>
            <person name="Qi W."/>
            <person name="Song R."/>
        </authorList>
    </citation>
    <scope>NUCLEOTIDE SEQUENCE [LARGE SCALE GENOMIC DNA]</scope>
</reference>
<feature type="domain" description="Helicase C-terminal" evidence="11">
    <location>
        <begin position="472"/>
        <end position="617"/>
    </location>
</feature>
<dbReference type="PROSITE" id="PS00039">
    <property type="entry name" value="DEAD_ATP_HELICASE"/>
    <property type="match status" value="1"/>
</dbReference>
<dbReference type="InParanoid" id="A0A0G4G1J3"/>
<evidence type="ECO:0000259" key="11">
    <source>
        <dbReference type="PROSITE" id="PS51194"/>
    </source>
</evidence>
<dbReference type="InterPro" id="IPR000629">
    <property type="entry name" value="RNA-helicase_DEAD-box_CS"/>
</dbReference>
<evidence type="ECO:0000256" key="4">
    <source>
        <dbReference type="ARBA" id="ARBA00022806"/>
    </source>
</evidence>
<feature type="compositionally biased region" description="Gly residues" evidence="9">
    <location>
        <begin position="630"/>
        <end position="645"/>
    </location>
</feature>
<evidence type="ECO:0000313" key="12">
    <source>
        <dbReference type="EMBL" id="CEM21907.1"/>
    </source>
</evidence>
<dbReference type="Proteomes" id="UP000041254">
    <property type="component" value="Unassembled WGS sequence"/>
</dbReference>
<dbReference type="EMBL" id="CDMY01000545">
    <property type="protein sequence ID" value="CEM21907.1"/>
    <property type="molecule type" value="Genomic_DNA"/>
</dbReference>
<name>A0A0G4G1J3_VITBC</name>
<organism evidence="12 13">
    <name type="scientific">Vitrella brassicaformis (strain CCMP3155)</name>
    <dbReference type="NCBI Taxonomy" id="1169540"/>
    <lineage>
        <taxon>Eukaryota</taxon>
        <taxon>Sar</taxon>
        <taxon>Alveolata</taxon>
        <taxon>Colpodellida</taxon>
        <taxon>Vitrellaceae</taxon>
        <taxon>Vitrella</taxon>
    </lineage>
</organism>
<keyword evidence="3 8" id="KW-0378">Hydrolase</keyword>
<dbReference type="PhylomeDB" id="A0A0G4G1J3"/>
<feature type="compositionally biased region" description="Polar residues" evidence="9">
    <location>
        <begin position="1"/>
        <end position="11"/>
    </location>
</feature>
<dbReference type="GO" id="GO:0003723">
    <property type="term" value="F:RNA binding"/>
    <property type="evidence" value="ECO:0007669"/>
    <property type="project" value="UniProtKB-KW"/>
</dbReference>
<gene>
    <name evidence="12" type="ORF">Vbra_16732</name>
</gene>
<evidence type="ECO:0000256" key="2">
    <source>
        <dbReference type="ARBA" id="ARBA00022741"/>
    </source>
</evidence>
<dbReference type="EC" id="3.6.4.13" evidence="1"/>
<dbReference type="VEuPathDB" id="CryptoDB:Vbra_16732"/>
<dbReference type="GO" id="GO:0005524">
    <property type="term" value="F:ATP binding"/>
    <property type="evidence" value="ECO:0007669"/>
    <property type="project" value="UniProtKB-KW"/>
</dbReference>
<evidence type="ECO:0000256" key="7">
    <source>
        <dbReference type="ARBA" id="ARBA00047984"/>
    </source>
</evidence>
<dbReference type="SMART" id="SM00487">
    <property type="entry name" value="DEXDc"/>
    <property type="match status" value="1"/>
</dbReference>
<dbReference type="FunFam" id="3.40.50.300:FF:000397">
    <property type="entry name" value="Probable ATP-dependent RNA helicase DDX4"/>
    <property type="match status" value="1"/>
</dbReference>
<dbReference type="STRING" id="1169540.A0A0G4G1J3"/>
<keyword evidence="13" id="KW-1185">Reference proteome</keyword>
<feature type="compositionally biased region" description="Basic and acidic residues" evidence="9">
    <location>
        <begin position="59"/>
        <end position="136"/>
    </location>
</feature>
<evidence type="ECO:0000256" key="5">
    <source>
        <dbReference type="ARBA" id="ARBA00022840"/>
    </source>
</evidence>
<dbReference type="GO" id="GO:0016787">
    <property type="term" value="F:hydrolase activity"/>
    <property type="evidence" value="ECO:0007669"/>
    <property type="project" value="UniProtKB-KW"/>
</dbReference>
<evidence type="ECO:0000313" key="13">
    <source>
        <dbReference type="Proteomes" id="UP000041254"/>
    </source>
</evidence>
<dbReference type="SMART" id="SM00490">
    <property type="entry name" value="HELICc"/>
    <property type="match status" value="1"/>
</dbReference>
<feature type="compositionally biased region" description="Basic and acidic residues" evidence="9">
    <location>
        <begin position="147"/>
        <end position="157"/>
    </location>
</feature>
<evidence type="ECO:0000259" key="10">
    <source>
        <dbReference type="PROSITE" id="PS51192"/>
    </source>
</evidence>
<dbReference type="CDD" id="cd18787">
    <property type="entry name" value="SF2_C_DEAD"/>
    <property type="match status" value="1"/>
</dbReference>
<dbReference type="PROSITE" id="PS51192">
    <property type="entry name" value="HELICASE_ATP_BIND_1"/>
    <property type="match status" value="1"/>
</dbReference>
<dbReference type="InterPro" id="IPR001650">
    <property type="entry name" value="Helicase_C-like"/>
</dbReference>
<keyword evidence="5 8" id="KW-0067">ATP-binding</keyword>
<feature type="region of interest" description="Disordered" evidence="9">
    <location>
        <begin position="1"/>
        <end position="178"/>
    </location>
</feature>
<sequence length="747" mass="83912">MSDIVTDNHNGVSLDDRRDSTSGDPPAAPKPAKYIPPHLRRKLADEQTTGGGGGSSSEINRDGDDREHRGGRDRDRDDDYTNGYRDRGRDNDRRDMGGGCRRDNDRFDRGRDDRFDSHDRDRGFDRRDSRDRDGGRSRGFGGGGGYGDRDRFDRGFDRGGGGRGSSRVSETGTGWDIRDGRRYIPEDEAELFTSEGKMSTGINFDKYDQIPCEVTGRGAGELPRVESFQEIQGVDALLIANIKRVNYQRPTPIQKHSIPVVLAERDLMACAQTGSGKTAAFLFPIIAEMLRMGPPPPPENTRYNRRMTYPVSLVLAPTRELAIQIFEESRKFTYGTGIRAVVIYGGADVKLQFRELERGCDILVATPGRLVDLMERARVSLAMIKYLVFDEADRMLDMGFEPQIRRIVEQEDMPDRGRQTVMFSATFPREIQRLAADFLEDYIMVTIGRVGSTNEFIRQRLQYAEDRDKQRTIQKILEDQTEEGLSLVFVETKRGADALEHYLLMHQFPATSIHGDRSQFEREEALRAFKSGDCPILVATDVAARGLDIPNVKQVINYDLPNNIDDYVHRIGRTGRAGNTGTAISFVNETNRPILRDLLGLLEEAQQEVPSWFSSMVNSCTASFSKFGNRFGGGRGGGRGGGGSRFGTRDMRNFQGGPQGRDYASFSSNDRDRDRDRGGSSSRAPPPRGYERDRDMDRGRDRIDDMRSRDRDRDDRPRGPPSRGVGGPSPRQSPYGQADDTKDAWDD</sequence>
<dbReference type="Pfam" id="PF00270">
    <property type="entry name" value="DEAD"/>
    <property type="match status" value="1"/>
</dbReference>
<dbReference type="OMA" id="HAQSANG"/>
<dbReference type="GO" id="GO:0003724">
    <property type="term" value="F:RNA helicase activity"/>
    <property type="evidence" value="ECO:0007669"/>
    <property type="project" value="UniProtKB-EC"/>
</dbReference>
<dbReference type="InterPro" id="IPR044763">
    <property type="entry name" value="Ded1/Dbp1_DEADc"/>
</dbReference>
<feature type="region of interest" description="Disordered" evidence="9">
    <location>
        <begin position="627"/>
        <end position="747"/>
    </location>
</feature>
<dbReference type="Pfam" id="PF00271">
    <property type="entry name" value="Helicase_C"/>
    <property type="match status" value="1"/>
</dbReference>
<proteinExistence type="inferred from homology"/>
<dbReference type="FunFam" id="3.40.50.300:FF:000008">
    <property type="entry name" value="ATP-dependent RNA helicase RhlB"/>
    <property type="match status" value="1"/>
</dbReference>
<dbReference type="Gene3D" id="3.40.50.300">
    <property type="entry name" value="P-loop containing nucleotide triphosphate hydrolases"/>
    <property type="match status" value="2"/>
</dbReference>
<evidence type="ECO:0000256" key="3">
    <source>
        <dbReference type="ARBA" id="ARBA00022801"/>
    </source>
</evidence>
<dbReference type="InterPro" id="IPR014001">
    <property type="entry name" value="Helicase_ATP-bd"/>
</dbReference>
<feature type="compositionally biased region" description="Basic and acidic residues" evidence="9">
    <location>
        <begin position="669"/>
        <end position="678"/>
    </location>
</feature>
<dbReference type="PROSITE" id="PS51194">
    <property type="entry name" value="HELICASE_CTER"/>
    <property type="match status" value="1"/>
</dbReference>
<dbReference type="OrthoDB" id="196131at2759"/>
<accession>A0A0G4G1J3</accession>
<feature type="compositionally biased region" description="Gly residues" evidence="9">
    <location>
        <begin position="137"/>
        <end position="146"/>
    </location>
</feature>
<evidence type="ECO:0000256" key="9">
    <source>
        <dbReference type="SAM" id="MobiDB-lite"/>
    </source>
</evidence>
<evidence type="ECO:0000256" key="1">
    <source>
        <dbReference type="ARBA" id="ARBA00012552"/>
    </source>
</evidence>
<comment type="catalytic activity">
    <reaction evidence="7">
        <text>ATP + H2O = ADP + phosphate + H(+)</text>
        <dbReference type="Rhea" id="RHEA:13065"/>
        <dbReference type="ChEBI" id="CHEBI:15377"/>
        <dbReference type="ChEBI" id="CHEBI:15378"/>
        <dbReference type="ChEBI" id="CHEBI:30616"/>
        <dbReference type="ChEBI" id="CHEBI:43474"/>
        <dbReference type="ChEBI" id="CHEBI:456216"/>
        <dbReference type="EC" id="3.6.4.13"/>
    </reaction>
</comment>
<comment type="similarity">
    <text evidence="8">Belongs to the DEAD box helicase family.</text>
</comment>